<sequence>MQPENELKKYYTLTKKLEDKGGPEQDTDLFEEVLWQEQQILASFGLPNSDKYRKILWEITYNDGFKKKTVQDIIKQLQQAAEKHLLAPVHTAVEMLRQAQREQLSAFDVLPELGLSTHVYTLYLYEQLLLKQEATSENILQELEKASDLNLLDKIGKMVSKEQPRRTKAYRELKESLPYLDSFIEYTLHAEEEEKDEEEEPSTPVGNEGESIQAVPFLLSHPIVVERIICIEQTNISMVIKTLHQGHQETYTLGLHVKEFEGLMSLYEPFGEQILTHCAHLAEESNTEELTYEIDLEEELGQRLLIDQHYLQVYAPQIRDERGRLEENRFGFVMLHEVIEIPEESETEQGEELALNLLSGHLKHVQAWYGFYVKKLESLNSDSGSSLSSEEKELIARNAAGLQDDKLFELSRQLYELYSKHHIDFELRKKQ</sequence>
<reference evidence="2" key="1">
    <citation type="journal article" date="2019" name="Int. J. Syst. Evol. Microbiol.">
        <title>The Global Catalogue of Microorganisms (GCM) 10K type strain sequencing project: providing services to taxonomists for standard genome sequencing and annotation.</title>
        <authorList>
            <consortium name="The Broad Institute Genomics Platform"/>
            <consortium name="The Broad Institute Genome Sequencing Center for Infectious Disease"/>
            <person name="Wu L."/>
            <person name="Ma J."/>
        </authorList>
    </citation>
    <scope>NUCLEOTIDE SEQUENCE [LARGE SCALE GENOMIC DNA]</scope>
    <source>
        <strain evidence="2">JCM 31319</strain>
    </source>
</reference>
<evidence type="ECO:0000313" key="1">
    <source>
        <dbReference type="EMBL" id="MFD1186188.1"/>
    </source>
</evidence>
<keyword evidence="2" id="KW-1185">Reference proteome</keyword>
<gene>
    <name evidence="1" type="ORF">ACFQ2O_08240</name>
</gene>
<dbReference type="Proteomes" id="UP001597094">
    <property type="component" value="Unassembled WGS sequence"/>
</dbReference>
<dbReference type="RefSeq" id="WP_377525497.1">
    <property type="nucleotide sequence ID" value="NZ_JBHTLD010000056.1"/>
</dbReference>
<name>A0ABW3SNK8_9BACT</name>
<evidence type="ECO:0000313" key="2">
    <source>
        <dbReference type="Proteomes" id="UP001597094"/>
    </source>
</evidence>
<dbReference type="EMBL" id="JBHTLD010000056">
    <property type="protein sequence ID" value="MFD1186188.1"/>
    <property type="molecule type" value="Genomic_DNA"/>
</dbReference>
<accession>A0ABW3SNK8</accession>
<comment type="caution">
    <text evidence="1">The sequence shown here is derived from an EMBL/GenBank/DDBJ whole genome shotgun (WGS) entry which is preliminary data.</text>
</comment>
<proteinExistence type="predicted"/>
<protein>
    <submittedName>
        <fullName evidence="1">Uncharacterized protein</fullName>
    </submittedName>
</protein>
<organism evidence="1 2">
    <name type="scientific">Pontibacter rugosus</name>
    <dbReference type="NCBI Taxonomy" id="1745966"/>
    <lineage>
        <taxon>Bacteria</taxon>
        <taxon>Pseudomonadati</taxon>
        <taxon>Bacteroidota</taxon>
        <taxon>Cytophagia</taxon>
        <taxon>Cytophagales</taxon>
        <taxon>Hymenobacteraceae</taxon>
        <taxon>Pontibacter</taxon>
    </lineage>
</organism>